<dbReference type="HOGENOM" id="CLU_2232240_0_0_7"/>
<dbReference type="OrthoDB" id="5457125at2"/>
<organism evidence="1 2">
    <name type="scientific">Solidesulfovibrio magneticus (strain ATCC 700980 / DSM 13731 / RS-1)</name>
    <name type="common">Desulfovibrio magneticus</name>
    <dbReference type="NCBI Taxonomy" id="573370"/>
    <lineage>
        <taxon>Bacteria</taxon>
        <taxon>Pseudomonadati</taxon>
        <taxon>Thermodesulfobacteriota</taxon>
        <taxon>Desulfovibrionia</taxon>
        <taxon>Desulfovibrionales</taxon>
        <taxon>Desulfovibrionaceae</taxon>
        <taxon>Solidesulfovibrio</taxon>
    </lineage>
</organism>
<accession>C4XHT4</accession>
<name>C4XHT4_SOLM1</name>
<reference evidence="1 2" key="1">
    <citation type="journal article" date="2009" name="Genome Res.">
        <title>Whole genome sequence of Desulfovibrio magneticus strain RS-1 revealed common gene clusters in magnetotactic bacteria.</title>
        <authorList>
            <person name="Nakazawa H."/>
            <person name="Arakaki A."/>
            <person name="Narita-Yamada S."/>
            <person name="Yashiro I."/>
            <person name="Jinno K."/>
            <person name="Aoki N."/>
            <person name="Tsuruyama A."/>
            <person name="Okamura Y."/>
            <person name="Tanikawa S."/>
            <person name="Fujita N."/>
            <person name="Takeyama H."/>
            <person name="Matsunaga T."/>
        </authorList>
    </citation>
    <scope>NUCLEOTIDE SEQUENCE [LARGE SCALE GENOMIC DNA]</scope>
    <source>
        <strain evidence="2">ATCC 700980 / DSM 13731 / RS-1</strain>
    </source>
</reference>
<dbReference type="EMBL" id="AP010904">
    <property type="protein sequence ID" value="BAH76501.1"/>
    <property type="molecule type" value="Genomic_DNA"/>
</dbReference>
<sequence length="107" mass="11899">MPPASKFDAMKLRTMITEGKTAQQIIDAFEIDKVTLKAHLLKLMQMDEKFYKIEGMGDRAVSGNAKFGTTGLRLSPTLMSNYGFSQGDEFKVSCLEEGKIVLEKKSS</sequence>
<dbReference type="STRING" id="573370.DMR_30100"/>
<dbReference type="KEGG" id="dma:DMR_30100"/>
<dbReference type="eggNOG" id="ENOG502ZMMK">
    <property type="taxonomic scope" value="Bacteria"/>
</dbReference>
<dbReference type="Proteomes" id="UP000009071">
    <property type="component" value="Chromosome"/>
</dbReference>
<evidence type="ECO:0000313" key="2">
    <source>
        <dbReference type="Proteomes" id="UP000009071"/>
    </source>
</evidence>
<evidence type="ECO:0000313" key="1">
    <source>
        <dbReference type="EMBL" id="BAH76501.1"/>
    </source>
</evidence>
<keyword evidence="2" id="KW-1185">Reference proteome</keyword>
<gene>
    <name evidence="1" type="ordered locus">DMR_30100</name>
</gene>
<protein>
    <submittedName>
        <fullName evidence="1">Uncharacterized protein</fullName>
    </submittedName>
</protein>
<proteinExistence type="predicted"/>
<dbReference type="RefSeq" id="WP_015861661.1">
    <property type="nucleotide sequence ID" value="NC_012796.1"/>
</dbReference>
<dbReference type="AlphaFoldDB" id="C4XHT4"/>